<dbReference type="EMBL" id="QGNW01000917">
    <property type="protein sequence ID" value="RVW58949.1"/>
    <property type="molecule type" value="Genomic_DNA"/>
</dbReference>
<evidence type="ECO:0000259" key="7">
    <source>
        <dbReference type="PROSITE" id="PS50942"/>
    </source>
</evidence>
<evidence type="ECO:0000256" key="2">
    <source>
        <dbReference type="ARBA" id="ARBA00004555"/>
    </source>
</evidence>
<proteinExistence type="inferred from homology"/>
<dbReference type="Proteomes" id="UP000288805">
    <property type="component" value="Unassembled WGS sequence"/>
</dbReference>
<dbReference type="AlphaFoldDB" id="A0A438FG37"/>
<evidence type="ECO:0000256" key="5">
    <source>
        <dbReference type="ARBA" id="ARBA00023329"/>
    </source>
</evidence>
<dbReference type="PANTHER" id="PTHR12276">
    <property type="entry name" value="EPSIN/ENT-RELATED"/>
    <property type="match status" value="1"/>
</dbReference>
<dbReference type="GO" id="GO:0005794">
    <property type="term" value="C:Golgi apparatus"/>
    <property type="evidence" value="ECO:0007669"/>
    <property type="project" value="UniProtKB-SubCell"/>
</dbReference>
<dbReference type="CDD" id="cd03571">
    <property type="entry name" value="ENTH"/>
    <property type="match status" value="1"/>
</dbReference>
<name>A0A438FG37_VITVI</name>
<feature type="domain" description="ENTH" evidence="7">
    <location>
        <begin position="1"/>
        <end position="123"/>
    </location>
</feature>
<dbReference type="Pfam" id="PF01417">
    <property type="entry name" value="ENTH"/>
    <property type="match status" value="1"/>
</dbReference>
<feature type="compositionally biased region" description="Basic and acidic residues" evidence="6">
    <location>
        <begin position="123"/>
        <end position="134"/>
    </location>
</feature>
<reference evidence="8 9" key="1">
    <citation type="journal article" date="2018" name="PLoS Genet.">
        <title>Population sequencing reveals clonal diversity and ancestral inbreeding in the grapevine cultivar Chardonnay.</title>
        <authorList>
            <person name="Roach M.J."/>
            <person name="Johnson D.L."/>
            <person name="Bohlmann J."/>
            <person name="van Vuuren H.J."/>
            <person name="Jones S.J."/>
            <person name="Pretorius I.S."/>
            <person name="Schmidt S.A."/>
            <person name="Borneman A.R."/>
        </authorList>
    </citation>
    <scope>NUCLEOTIDE SEQUENCE [LARGE SCALE GENOMIC DNA]</scope>
    <source>
        <strain evidence="9">cv. Chardonnay</strain>
        <tissue evidence="8">Leaf</tissue>
    </source>
</reference>
<comment type="caution">
    <text evidence="8">The sequence shown here is derived from an EMBL/GenBank/DDBJ whole genome shotgun (WGS) entry which is preliminary data.</text>
</comment>
<evidence type="ECO:0000313" key="8">
    <source>
        <dbReference type="EMBL" id="RVW58949.1"/>
    </source>
</evidence>
<evidence type="ECO:0000256" key="6">
    <source>
        <dbReference type="SAM" id="MobiDB-lite"/>
    </source>
</evidence>
<keyword evidence="4" id="KW-0333">Golgi apparatus</keyword>
<dbReference type="FunFam" id="1.25.40.90:FF:000006">
    <property type="entry name" value="Clathrin interactor 1"/>
    <property type="match status" value="1"/>
</dbReference>
<dbReference type="InterPro" id="IPR013809">
    <property type="entry name" value="ENTH"/>
</dbReference>
<dbReference type="InterPro" id="IPR008942">
    <property type="entry name" value="ENTH_VHS"/>
</dbReference>
<keyword evidence="5" id="KW-0968">Cytoplasmic vesicle</keyword>
<protein>
    <submittedName>
        <fullName evidence="8">Clathrin interactor EPSIN 2</fullName>
    </submittedName>
</protein>
<gene>
    <name evidence="8" type="primary">EPSIN2_0</name>
    <name evidence="8" type="ORF">CK203_107672</name>
</gene>
<feature type="region of interest" description="Disordered" evidence="6">
    <location>
        <begin position="293"/>
        <end position="372"/>
    </location>
</feature>
<accession>A0A438FG37</accession>
<feature type="region of interest" description="Disordered" evidence="6">
    <location>
        <begin position="123"/>
        <end position="182"/>
    </location>
</feature>
<evidence type="ECO:0000256" key="4">
    <source>
        <dbReference type="ARBA" id="ARBA00023034"/>
    </source>
</evidence>
<dbReference type="Gene3D" id="1.25.40.90">
    <property type="match status" value="1"/>
</dbReference>
<sequence length="505" mass="56763">MMVLDATSNEPWGPHGTHLADIAQATRNYHEYQMIMSVIWKRINDTGKNWRHVYKALTVLEYLVGHGSERVIDEIREHIYQISTLSDFQYIDSSGRDQGSNVRKKSQSLVALVNDKERIQEVRQKAAANRDKFRNTNSAGGMYRPSSYSSSGGYGDRSDDDRYEGRYGRDEDRNGYGREREWGSRDDDRMVEMGTHMVLKGIAMAEILMNGMVEMVIRMMITGEEVEAMRITSMALEVGVLIEIGTVLLMRRATIHLEVVPELMSILSMEGNILVDPFTTSWQLERKFSEQNLDVPPSYEEAVADAHSPVHDERDGATPAAPAPKTSSPPVSTSPSQATTAVGPSTSPPANKEVDAFDEFDPRGPVSGMENPRDLSVCQRRAKFWKDKWCGDKPLNASFPSLYVLTISKEAWVVNLSDQTSEGGHLNPLFYRHLNDWELDEVGHFFSRLQGKTVIREGEDGVACMDSRIGTFSIKALYFRLARKSVDFRSASEDMAIVGKQTLTL</sequence>
<dbReference type="PROSITE" id="PS50942">
    <property type="entry name" value="ENTH"/>
    <property type="match status" value="1"/>
</dbReference>
<comment type="subcellular location">
    <subcellularLocation>
        <location evidence="1">Cytoplasmic vesicle</location>
        <location evidence="1">Clathrin-coated vesicle</location>
    </subcellularLocation>
    <subcellularLocation>
        <location evidence="2">Golgi apparatus</location>
    </subcellularLocation>
</comment>
<organism evidence="8 9">
    <name type="scientific">Vitis vinifera</name>
    <name type="common">Grape</name>
    <dbReference type="NCBI Taxonomy" id="29760"/>
    <lineage>
        <taxon>Eukaryota</taxon>
        <taxon>Viridiplantae</taxon>
        <taxon>Streptophyta</taxon>
        <taxon>Embryophyta</taxon>
        <taxon>Tracheophyta</taxon>
        <taxon>Spermatophyta</taxon>
        <taxon>Magnoliopsida</taxon>
        <taxon>eudicotyledons</taxon>
        <taxon>Gunneridae</taxon>
        <taxon>Pentapetalae</taxon>
        <taxon>rosids</taxon>
        <taxon>Vitales</taxon>
        <taxon>Vitaceae</taxon>
        <taxon>Viteae</taxon>
        <taxon>Vitis</taxon>
    </lineage>
</organism>
<dbReference type="PANTHER" id="PTHR12276:SF91">
    <property type="entry name" value="CLATHRIN INTERACTOR EPSIN 2-RELATED"/>
    <property type="match status" value="1"/>
</dbReference>
<feature type="compositionally biased region" description="Basic and acidic residues" evidence="6">
    <location>
        <begin position="156"/>
        <end position="182"/>
    </location>
</feature>
<dbReference type="GO" id="GO:0030136">
    <property type="term" value="C:clathrin-coated vesicle"/>
    <property type="evidence" value="ECO:0007669"/>
    <property type="project" value="UniProtKB-SubCell"/>
</dbReference>
<dbReference type="SUPFAM" id="SSF48464">
    <property type="entry name" value="ENTH/VHS domain"/>
    <property type="match status" value="1"/>
</dbReference>
<comment type="similarity">
    <text evidence="3">Belongs to the epsin family.</text>
</comment>
<evidence type="ECO:0000256" key="3">
    <source>
        <dbReference type="ARBA" id="ARBA00010130"/>
    </source>
</evidence>
<feature type="compositionally biased region" description="Low complexity" evidence="6">
    <location>
        <begin position="317"/>
        <end position="341"/>
    </location>
</feature>
<evidence type="ECO:0000313" key="9">
    <source>
        <dbReference type="Proteomes" id="UP000288805"/>
    </source>
</evidence>
<dbReference type="SMART" id="SM00273">
    <property type="entry name" value="ENTH"/>
    <property type="match status" value="1"/>
</dbReference>
<evidence type="ECO:0000256" key="1">
    <source>
        <dbReference type="ARBA" id="ARBA00004132"/>
    </source>
</evidence>